<feature type="domain" description="RING-type" evidence="6">
    <location>
        <begin position="379"/>
        <end position="418"/>
    </location>
</feature>
<keyword evidence="8" id="KW-1185">Reference proteome</keyword>
<dbReference type="PANTHER" id="PTHR46858">
    <property type="entry name" value="OS05G0521000 PROTEIN"/>
    <property type="match status" value="1"/>
</dbReference>
<dbReference type="GO" id="GO:0008270">
    <property type="term" value="F:zinc ion binding"/>
    <property type="evidence" value="ECO:0007669"/>
    <property type="project" value="UniProtKB-KW"/>
</dbReference>
<feature type="compositionally biased region" description="Pro residues" evidence="5">
    <location>
        <begin position="281"/>
        <end position="297"/>
    </location>
</feature>
<dbReference type="PANTHER" id="PTHR46858:SF5">
    <property type="entry name" value="E3 UBIQUITIN-PROTEIN LIGASE APD1-RELATED"/>
    <property type="match status" value="1"/>
</dbReference>
<feature type="compositionally biased region" description="Polar residues" evidence="5">
    <location>
        <begin position="249"/>
        <end position="262"/>
    </location>
</feature>
<organism evidence="7 8">
    <name type="scientific">Gonapodya prolifera (strain JEL478)</name>
    <name type="common">Monoblepharis prolifera</name>
    <dbReference type="NCBI Taxonomy" id="1344416"/>
    <lineage>
        <taxon>Eukaryota</taxon>
        <taxon>Fungi</taxon>
        <taxon>Fungi incertae sedis</taxon>
        <taxon>Chytridiomycota</taxon>
        <taxon>Chytridiomycota incertae sedis</taxon>
        <taxon>Monoblepharidomycetes</taxon>
        <taxon>Monoblepharidales</taxon>
        <taxon>Gonapodyaceae</taxon>
        <taxon>Gonapodya</taxon>
    </lineage>
</organism>
<dbReference type="Proteomes" id="UP000070544">
    <property type="component" value="Unassembled WGS sequence"/>
</dbReference>
<accession>A0A139AV24</accession>
<dbReference type="OrthoDB" id="1711136at2759"/>
<evidence type="ECO:0000256" key="4">
    <source>
        <dbReference type="PROSITE-ProRule" id="PRU00175"/>
    </source>
</evidence>
<dbReference type="GO" id="GO:0061630">
    <property type="term" value="F:ubiquitin protein ligase activity"/>
    <property type="evidence" value="ECO:0007669"/>
    <property type="project" value="TreeGrafter"/>
</dbReference>
<feature type="region of interest" description="Disordered" evidence="5">
    <location>
        <begin position="249"/>
        <end position="337"/>
    </location>
</feature>
<dbReference type="Gene3D" id="3.30.40.10">
    <property type="entry name" value="Zinc/RING finger domain, C3HC4 (zinc finger)"/>
    <property type="match status" value="1"/>
</dbReference>
<reference evidence="7 8" key="1">
    <citation type="journal article" date="2015" name="Genome Biol. Evol.">
        <title>Phylogenomic analyses indicate that early fungi evolved digesting cell walls of algal ancestors of land plants.</title>
        <authorList>
            <person name="Chang Y."/>
            <person name="Wang S."/>
            <person name="Sekimoto S."/>
            <person name="Aerts A.L."/>
            <person name="Choi C."/>
            <person name="Clum A."/>
            <person name="LaButti K.M."/>
            <person name="Lindquist E.A."/>
            <person name="Yee Ngan C."/>
            <person name="Ohm R.A."/>
            <person name="Salamov A.A."/>
            <person name="Grigoriev I.V."/>
            <person name="Spatafora J.W."/>
            <person name="Berbee M.L."/>
        </authorList>
    </citation>
    <scope>NUCLEOTIDE SEQUENCE [LARGE SCALE GENOMIC DNA]</scope>
    <source>
        <strain evidence="7 8">JEL478</strain>
    </source>
</reference>
<dbReference type="EMBL" id="KQ965735">
    <property type="protein sequence ID" value="KXS20590.1"/>
    <property type="molecule type" value="Genomic_DNA"/>
</dbReference>
<sequence length="431" mass="45125">MGGCLSREEDLDDGADFPRRGYDADEPTLTENFTPVGPSFMATPKSPIPGTPVPMSPLVPVSNTSTANPPPPQHLVFARLTKELGYDPATVSKAFKALQLHEIPITVETAVSYISGEADLDNDNSVSALSPIPNAQFVAAREATGQQPDRLSPNLFPPRPGGQLTPFQQQWELPDPKVVPNAHLIIQDTPQPLDVVADLLRNMGYDREFSVETARTEAPQRELWSVSDLLGMVIHRQARLKAEAANVASGTPVANGSPSTASPGPPQRTSSAAPAPAVAPSTPPHPTNPLSPPPTAPSTPNYLPPHAATAPPVRTHSNFSLGSGTGSEGGLDTQPLMGRDGMVFAMQAPGPQGQAQAQAQAAKDETPLSPLAAAGEEDCKVCFSNKVDSVLVPCGHAVLCHACAAKVQYEGIGCPVCRAKVSMAVKVKGAE</sequence>
<evidence type="ECO:0000256" key="2">
    <source>
        <dbReference type="ARBA" id="ARBA00022771"/>
    </source>
</evidence>
<evidence type="ECO:0000313" key="7">
    <source>
        <dbReference type="EMBL" id="KXS20590.1"/>
    </source>
</evidence>
<gene>
    <name evidence="7" type="ORF">M427DRAFT_131362</name>
</gene>
<feature type="compositionally biased region" description="Pro residues" evidence="5">
    <location>
        <begin position="46"/>
        <end position="57"/>
    </location>
</feature>
<evidence type="ECO:0000256" key="3">
    <source>
        <dbReference type="ARBA" id="ARBA00022833"/>
    </source>
</evidence>
<feature type="region of interest" description="Disordered" evidence="5">
    <location>
        <begin position="1"/>
        <end position="70"/>
    </location>
</feature>
<evidence type="ECO:0000259" key="6">
    <source>
        <dbReference type="PROSITE" id="PS50089"/>
    </source>
</evidence>
<dbReference type="GO" id="GO:0016567">
    <property type="term" value="P:protein ubiquitination"/>
    <property type="evidence" value="ECO:0007669"/>
    <property type="project" value="TreeGrafter"/>
</dbReference>
<keyword evidence="1" id="KW-0479">Metal-binding</keyword>
<dbReference type="PROSITE" id="PS50089">
    <property type="entry name" value="ZF_RING_2"/>
    <property type="match status" value="1"/>
</dbReference>
<dbReference type="SMART" id="SM00184">
    <property type="entry name" value="RING"/>
    <property type="match status" value="1"/>
</dbReference>
<proteinExistence type="predicted"/>
<keyword evidence="2 4" id="KW-0863">Zinc-finger</keyword>
<feature type="compositionally biased region" description="Low complexity" evidence="5">
    <location>
        <begin position="269"/>
        <end position="280"/>
    </location>
</feature>
<dbReference type="AlphaFoldDB" id="A0A139AV24"/>
<dbReference type="Pfam" id="PF13920">
    <property type="entry name" value="zf-C3HC4_3"/>
    <property type="match status" value="1"/>
</dbReference>
<name>A0A139AV24_GONPJ</name>
<protein>
    <recommendedName>
        <fullName evidence="6">RING-type domain-containing protein</fullName>
    </recommendedName>
</protein>
<evidence type="ECO:0000313" key="8">
    <source>
        <dbReference type="Proteomes" id="UP000070544"/>
    </source>
</evidence>
<dbReference type="SUPFAM" id="SSF57850">
    <property type="entry name" value="RING/U-box"/>
    <property type="match status" value="1"/>
</dbReference>
<evidence type="ECO:0000256" key="1">
    <source>
        <dbReference type="ARBA" id="ARBA00022723"/>
    </source>
</evidence>
<dbReference type="InterPro" id="IPR013083">
    <property type="entry name" value="Znf_RING/FYVE/PHD"/>
</dbReference>
<keyword evidence="3" id="KW-0862">Zinc</keyword>
<dbReference type="InterPro" id="IPR001841">
    <property type="entry name" value="Znf_RING"/>
</dbReference>
<evidence type="ECO:0000256" key="5">
    <source>
        <dbReference type="SAM" id="MobiDB-lite"/>
    </source>
</evidence>